<dbReference type="RefSeq" id="WP_163345445.1">
    <property type="nucleotide sequence ID" value="NZ_CP048409.1"/>
</dbReference>
<organism evidence="2 3">
    <name type="scientific">Draconibacterium halophilum</name>
    <dbReference type="NCBI Taxonomy" id="2706887"/>
    <lineage>
        <taxon>Bacteria</taxon>
        <taxon>Pseudomonadati</taxon>
        <taxon>Bacteroidota</taxon>
        <taxon>Bacteroidia</taxon>
        <taxon>Marinilabiliales</taxon>
        <taxon>Prolixibacteraceae</taxon>
        <taxon>Draconibacterium</taxon>
    </lineage>
</organism>
<dbReference type="Proteomes" id="UP000474630">
    <property type="component" value="Chromosome"/>
</dbReference>
<dbReference type="PROSITE" id="PS51085">
    <property type="entry name" value="2FE2S_FER_2"/>
    <property type="match status" value="1"/>
</dbReference>
<dbReference type="InterPro" id="IPR001041">
    <property type="entry name" value="2Fe-2S_ferredoxin-type"/>
</dbReference>
<dbReference type="Pfam" id="PF13510">
    <property type="entry name" value="Fer2_4"/>
    <property type="match status" value="1"/>
</dbReference>
<dbReference type="AlphaFoldDB" id="A0A6C0RDF3"/>
<accession>A0A6C0RDF3</accession>
<dbReference type="Pfam" id="PF14691">
    <property type="entry name" value="Fer4_20"/>
    <property type="match status" value="1"/>
</dbReference>
<reference evidence="2 3" key="1">
    <citation type="submission" date="2020-02" db="EMBL/GenBank/DDBJ databases">
        <title>Genome sequencing for Draconibacterium sp. strain M1.</title>
        <authorList>
            <person name="Park S.-J."/>
        </authorList>
    </citation>
    <scope>NUCLEOTIDE SEQUENCE [LARGE SCALE GENOMIC DNA]</scope>
    <source>
        <strain evidence="2 3">M1</strain>
    </source>
</reference>
<evidence type="ECO:0000313" key="3">
    <source>
        <dbReference type="Proteomes" id="UP000474630"/>
    </source>
</evidence>
<dbReference type="EMBL" id="CP048409">
    <property type="protein sequence ID" value="QIA07523.1"/>
    <property type="molecule type" value="Genomic_DNA"/>
</dbReference>
<dbReference type="Gene3D" id="3.30.70.20">
    <property type="match status" value="1"/>
</dbReference>
<dbReference type="KEGG" id="drc:G0Q07_07200"/>
<dbReference type="SUPFAM" id="SSF51971">
    <property type="entry name" value="Nucleotide-binding domain"/>
    <property type="match status" value="1"/>
</dbReference>
<dbReference type="Gene3D" id="3.10.20.740">
    <property type="match status" value="1"/>
</dbReference>
<evidence type="ECO:0000259" key="1">
    <source>
        <dbReference type="PROSITE" id="PS51085"/>
    </source>
</evidence>
<dbReference type="InterPro" id="IPR036010">
    <property type="entry name" value="2Fe-2S_ferredoxin-like_sf"/>
</dbReference>
<feature type="domain" description="2Fe-2S ferredoxin-type" evidence="1">
    <location>
        <begin position="1"/>
        <end position="78"/>
    </location>
</feature>
<gene>
    <name evidence="2" type="ORF">G0Q07_07200</name>
</gene>
<dbReference type="GO" id="GO:0016491">
    <property type="term" value="F:oxidoreductase activity"/>
    <property type="evidence" value="ECO:0007669"/>
    <property type="project" value="InterPro"/>
</dbReference>
<sequence length="533" mass="58946">MIKIKINNKVVEVEEGTSVMKAAQQMGFEIPNMCWHDELEHFTSCMLCMVKDKKNGRLFPSCSVKSVDGMEISTDDQEIADSRKTALELLLSEHVGDCEGPCQIACPAHMDIPRMNRLIAVGKFDEALAVVKRDIALPAVLGRICPAPCEGACHRKTVDEPVSICLLKRIVGDDGVEPTVPEVDKTGKKVAVIGAGPAGLAAAYYMQLKGIDVTLFDKNEKAGGLLRTELSEEVLPMDVLDGEIEAILKTGAEFRGGESIGVAQFNQLKKDFDAVVLACGTVTDDSEKYELKAGPKGIVADRNTYQTSDEKVFAIGNVLRSSRLAIRSVGQGKEVAFSVMQFLAGQEIKGEPRLFNSRFGKMVKEEFTEYLKESVEGKRRIPEQGKNAGFTREEAIAEAKRCLHCDCRAIDDCKLREYSDQYQVDQKRFKTSERRKITKEINHDLVVYEPQKCIKCGICVRLTGKYQEKFGFSFIGRGFDVEIGVPFNEDLKKGLTETARKVAEGCPTGAISLKDVISTTEKEKSVDKKIEEK</sequence>
<dbReference type="SUPFAM" id="SSF54862">
    <property type="entry name" value="4Fe-4S ferredoxins"/>
    <property type="match status" value="1"/>
</dbReference>
<name>A0A6C0RDF3_9BACT</name>
<dbReference type="PANTHER" id="PTHR43100">
    <property type="entry name" value="GLUTAMATE SYNTHASE [NADPH] SMALL CHAIN"/>
    <property type="match status" value="1"/>
</dbReference>
<evidence type="ECO:0000313" key="2">
    <source>
        <dbReference type="EMBL" id="QIA07523.1"/>
    </source>
</evidence>
<keyword evidence="3" id="KW-1185">Reference proteome</keyword>
<proteinExistence type="predicted"/>
<dbReference type="GO" id="GO:0051536">
    <property type="term" value="F:iron-sulfur cluster binding"/>
    <property type="evidence" value="ECO:0007669"/>
    <property type="project" value="InterPro"/>
</dbReference>
<dbReference type="InterPro" id="IPR028261">
    <property type="entry name" value="DPD_II"/>
</dbReference>
<dbReference type="InterPro" id="IPR051394">
    <property type="entry name" value="Glutamate_Synthase"/>
</dbReference>
<dbReference type="SUPFAM" id="SSF54292">
    <property type="entry name" value="2Fe-2S ferredoxin-like"/>
    <property type="match status" value="1"/>
</dbReference>
<dbReference type="InterPro" id="IPR023753">
    <property type="entry name" value="FAD/NAD-binding_dom"/>
</dbReference>
<dbReference type="PRINTS" id="PR00419">
    <property type="entry name" value="ADXRDTASE"/>
</dbReference>
<dbReference type="Pfam" id="PF07992">
    <property type="entry name" value="Pyr_redox_2"/>
    <property type="match status" value="1"/>
</dbReference>
<dbReference type="Gene3D" id="3.50.50.60">
    <property type="entry name" value="FAD/NAD(P)-binding domain"/>
    <property type="match status" value="1"/>
</dbReference>
<dbReference type="InterPro" id="IPR036188">
    <property type="entry name" value="FAD/NAD-bd_sf"/>
</dbReference>
<protein>
    <submittedName>
        <fullName evidence="2">NAD(P)-binding protein</fullName>
    </submittedName>
</protein>